<dbReference type="KEGG" id="tut:107370825"/>
<reference evidence="4" key="2">
    <citation type="submission" date="2015-06" db="UniProtKB">
        <authorList>
            <consortium name="EnsemblMetazoa"/>
        </authorList>
    </citation>
    <scope>IDENTIFICATION</scope>
</reference>
<proteinExistence type="predicted"/>
<dbReference type="HOGENOM" id="CLU_020442_0_0_1"/>
<evidence type="ECO:0000259" key="3">
    <source>
        <dbReference type="SMART" id="SM00875"/>
    </source>
</evidence>
<dbReference type="PANTHER" id="PTHR24412:SF489">
    <property type="entry name" value="RING FINGER DOMAIN AND KELCH REPEAT-CONTAINING PROTEIN DDB_G0271372"/>
    <property type="match status" value="1"/>
</dbReference>
<dbReference type="Pfam" id="PF07707">
    <property type="entry name" value="BACK"/>
    <property type="match status" value="1"/>
</dbReference>
<organism evidence="4 5">
    <name type="scientific">Tetranychus urticae</name>
    <name type="common">Two-spotted spider mite</name>
    <dbReference type="NCBI Taxonomy" id="32264"/>
    <lineage>
        <taxon>Eukaryota</taxon>
        <taxon>Metazoa</taxon>
        <taxon>Ecdysozoa</taxon>
        <taxon>Arthropoda</taxon>
        <taxon>Chelicerata</taxon>
        <taxon>Arachnida</taxon>
        <taxon>Acari</taxon>
        <taxon>Acariformes</taxon>
        <taxon>Trombidiformes</taxon>
        <taxon>Prostigmata</taxon>
        <taxon>Eleutherengona</taxon>
        <taxon>Raphignathae</taxon>
        <taxon>Tetranychoidea</taxon>
        <taxon>Tetranychidae</taxon>
        <taxon>Tetranychus</taxon>
    </lineage>
</organism>
<dbReference type="InterPro" id="IPR011705">
    <property type="entry name" value="BACK"/>
</dbReference>
<feature type="domain" description="BACK" evidence="3">
    <location>
        <begin position="114"/>
        <end position="207"/>
    </location>
</feature>
<evidence type="ECO:0000256" key="1">
    <source>
        <dbReference type="ARBA" id="ARBA00022441"/>
    </source>
</evidence>
<gene>
    <name evidence="4" type="primary">107370825</name>
</gene>
<dbReference type="STRING" id="32264.T1JY78"/>
<dbReference type="AlphaFoldDB" id="T1JY78"/>
<keyword evidence="1" id="KW-0880">Kelch repeat</keyword>
<dbReference type="SMART" id="SM00875">
    <property type="entry name" value="BACK"/>
    <property type="match status" value="1"/>
</dbReference>
<evidence type="ECO:0000313" key="4">
    <source>
        <dbReference type="EnsemblMetazoa" id="tetur02g14711.1"/>
    </source>
</evidence>
<keyword evidence="5" id="KW-1185">Reference proteome</keyword>
<evidence type="ECO:0000313" key="5">
    <source>
        <dbReference type="Proteomes" id="UP000015104"/>
    </source>
</evidence>
<sequence length="501" mass="59262">MDSRGTDYQLTIVNRSVEHRIGKRLIREIPYFEKIHHDLKGSKENKIELDFDEQTLVSFLNWIELGYIFMEMKNIMHMCNIADYFVLKSVINNIEIYFHNNFKIEHLPIVLPQVTTTSKLINSGALNAFLCRHFSKIANTTVWLDYPVEIIKYICNLEVMVHSEIQVFEAIYRWMKHNPESRKCYLDGLLNHVRWCHLEAKDLALIEENEFFKSSGFKPIICPSRKLNCDCGLNRTDRNYFIMIEKLGDSVLRIKVLDNNLLPLFNRIMKPDASLPSHILPDQHISDISFHFGNQIIRVDWNRNKYKYLSAQHDSYFQRIFKYIFEKDGHHIENYCDWNRFLEANERCILINFCSQLARYWPKHTAEDTEIFSDKNHAILATVLNNNIYLLTKKLEFIQSDIYFQKHVTLYKYSNRPKTGSIDYSDHFILTSKQSNDDRVILIDTHTKDARCFNVSTREWSSINHIIYPDSNEQQESCSLLTFTSAFISMDIIRLFASLKV</sequence>
<dbReference type="EnsemblMetazoa" id="tetur02g14711.1">
    <property type="protein sequence ID" value="tetur02g14711.1"/>
    <property type="gene ID" value="tetur02g14711"/>
</dbReference>
<dbReference type="OrthoDB" id="6350321at2759"/>
<dbReference type="EMBL" id="CAEY01000830">
    <property type="status" value="NOT_ANNOTATED_CDS"/>
    <property type="molecule type" value="Genomic_DNA"/>
</dbReference>
<evidence type="ECO:0000256" key="2">
    <source>
        <dbReference type="ARBA" id="ARBA00022737"/>
    </source>
</evidence>
<dbReference type="PANTHER" id="PTHR24412">
    <property type="entry name" value="KELCH PROTEIN"/>
    <property type="match status" value="1"/>
</dbReference>
<keyword evidence="2" id="KW-0677">Repeat</keyword>
<dbReference type="Proteomes" id="UP000015104">
    <property type="component" value="Unassembled WGS sequence"/>
</dbReference>
<reference evidence="5" key="1">
    <citation type="submission" date="2011-08" db="EMBL/GenBank/DDBJ databases">
        <authorList>
            <person name="Rombauts S."/>
        </authorList>
    </citation>
    <scope>NUCLEOTIDE SEQUENCE</scope>
    <source>
        <strain evidence="5">London</strain>
    </source>
</reference>
<accession>T1JY78</accession>
<name>T1JY78_TETUR</name>
<dbReference type="Gene3D" id="1.25.40.420">
    <property type="match status" value="1"/>
</dbReference>
<protein>
    <recommendedName>
        <fullName evidence="3">BACK domain-containing protein</fullName>
    </recommendedName>
</protein>